<evidence type="ECO:0000313" key="2">
    <source>
        <dbReference type="Proteomes" id="UP000712527"/>
    </source>
</evidence>
<protein>
    <submittedName>
        <fullName evidence="1">Uncharacterized protein</fullName>
    </submittedName>
</protein>
<dbReference type="Proteomes" id="UP000712527">
    <property type="component" value="Unassembled WGS sequence"/>
</dbReference>
<gene>
    <name evidence="1" type="ORF">H9X80_03410</name>
</gene>
<accession>A0ABS2F1A8</accession>
<name>A0ABS2F1A8_9ACTN</name>
<reference evidence="1 2" key="1">
    <citation type="journal article" date="2021" name="Sci. Rep.">
        <title>The distribution of antibiotic resistance genes in chicken gut microbiota commensals.</title>
        <authorList>
            <person name="Juricova H."/>
            <person name="Matiasovicova J."/>
            <person name="Kubasova T."/>
            <person name="Cejkova D."/>
            <person name="Rychlik I."/>
        </authorList>
    </citation>
    <scope>NUCLEOTIDE SEQUENCE [LARGE SCALE GENOMIC DNA]</scope>
    <source>
        <strain evidence="1 2">An794</strain>
    </source>
</reference>
<evidence type="ECO:0000313" key="1">
    <source>
        <dbReference type="EMBL" id="MBM6774595.1"/>
    </source>
</evidence>
<dbReference type="EMBL" id="JACSNQ010000004">
    <property type="protein sequence ID" value="MBM6774595.1"/>
    <property type="molecule type" value="Genomic_DNA"/>
</dbReference>
<proteinExistence type="predicted"/>
<comment type="caution">
    <text evidence="1">The sequence shown here is derived from an EMBL/GenBank/DDBJ whole genome shotgun (WGS) entry which is preliminary data.</text>
</comment>
<dbReference type="RefSeq" id="WP_204792952.1">
    <property type="nucleotide sequence ID" value="NZ_JACSNQ010000004.1"/>
</dbReference>
<organism evidence="1 2">
    <name type="scientific">Olsenella profusa</name>
    <dbReference type="NCBI Taxonomy" id="138595"/>
    <lineage>
        <taxon>Bacteria</taxon>
        <taxon>Bacillati</taxon>
        <taxon>Actinomycetota</taxon>
        <taxon>Coriobacteriia</taxon>
        <taxon>Coriobacteriales</taxon>
        <taxon>Atopobiaceae</taxon>
        <taxon>Olsenella</taxon>
    </lineage>
</organism>
<sequence>MAKVMRDHNLGFARLREIDPPTVPRVSGRYLDRWVGVWEDAHRPSSAFEAMARDLGEFWVLDRFFRGGIRGYVISKAGVWLSESPVSLMESAVFLASAARHPDHVRSLGLRRETLERRLREGVQGAPADAMERLGERAAVYRADLADALFDVAHGMLAGDIPGSGALREEAPVPPGGWREQLGWTA</sequence>
<keyword evidence="2" id="KW-1185">Reference proteome</keyword>